<dbReference type="PROSITE" id="PS51257">
    <property type="entry name" value="PROKAR_LIPOPROTEIN"/>
    <property type="match status" value="1"/>
</dbReference>
<dbReference type="RefSeq" id="WP_091704968.1">
    <property type="nucleotide sequence ID" value="NZ_FOJQ01000075.1"/>
</dbReference>
<protein>
    <recommendedName>
        <fullName evidence="3">Lipoprotein</fullName>
    </recommendedName>
</protein>
<dbReference type="AlphaFoldDB" id="A0A1I0U325"/>
<evidence type="ECO:0008006" key="3">
    <source>
        <dbReference type="Google" id="ProtNLM"/>
    </source>
</evidence>
<dbReference type="OrthoDB" id="2654667at2"/>
<dbReference type="Proteomes" id="UP000198979">
    <property type="component" value="Unassembled WGS sequence"/>
</dbReference>
<dbReference type="EMBL" id="FOJQ01000075">
    <property type="protein sequence ID" value="SFA58511.1"/>
    <property type="molecule type" value="Genomic_DNA"/>
</dbReference>
<accession>A0A1I0U325</accession>
<name>A0A1I0U325_9BACL</name>
<dbReference type="Pfam" id="PF13798">
    <property type="entry name" value="PCYCGC"/>
    <property type="match status" value="1"/>
</dbReference>
<gene>
    <name evidence="1" type="ORF">SAMN05216169_107511</name>
</gene>
<dbReference type="STRING" id="150248.SAMN05216169_107511"/>
<keyword evidence="2" id="KW-1185">Reference proteome</keyword>
<organism evidence="1 2">
    <name type="scientific">Anoxybacillus pushchinoensis</name>
    <dbReference type="NCBI Taxonomy" id="150248"/>
    <lineage>
        <taxon>Bacteria</taxon>
        <taxon>Bacillati</taxon>
        <taxon>Bacillota</taxon>
        <taxon>Bacilli</taxon>
        <taxon>Bacillales</taxon>
        <taxon>Anoxybacillaceae</taxon>
        <taxon>Anoxybacillus</taxon>
    </lineage>
</organism>
<evidence type="ECO:0000313" key="1">
    <source>
        <dbReference type="EMBL" id="SFA58511.1"/>
    </source>
</evidence>
<reference evidence="2" key="1">
    <citation type="submission" date="2016-10" db="EMBL/GenBank/DDBJ databases">
        <authorList>
            <person name="Varghese N."/>
            <person name="Submissions S."/>
        </authorList>
    </citation>
    <scope>NUCLEOTIDE SEQUENCE [LARGE SCALE GENOMIC DNA]</scope>
    <source>
        <strain evidence="2">K1</strain>
    </source>
</reference>
<evidence type="ECO:0000313" key="2">
    <source>
        <dbReference type="Proteomes" id="UP000198979"/>
    </source>
</evidence>
<proteinExistence type="predicted"/>
<sequence length="150" mass="17185">MLSYRKLFPITLLSTLLIVGCSNSLQESGNNKQGHQQTVSRDIVEETKNIEVLPSFLDDKPKEMKNLYVSVAKNRELLENIPCYCGCGESSGHKNNYDCFVFKTHISHPLDKNREDFFIFLSNKTLEHKESKGVCSSWTFKFGPFMKVLI</sequence>
<dbReference type="InterPro" id="IPR025673">
    <property type="entry name" value="PCYCGC"/>
</dbReference>